<feature type="transmembrane region" description="Helical" evidence="3">
    <location>
        <begin position="88"/>
        <end position="106"/>
    </location>
</feature>
<dbReference type="EC" id="2.7.7.65" evidence="1"/>
<dbReference type="InterPro" id="IPR029787">
    <property type="entry name" value="Nucleotide_cyclase"/>
</dbReference>
<keyword evidence="3" id="KW-0472">Membrane</keyword>
<dbReference type="Pfam" id="PF00990">
    <property type="entry name" value="GGDEF"/>
    <property type="match status" value="1"/>
</dbReference>
<reference evidence="6" key="1">
    <citation type="submission" date="2013-02" db="EMBL/GenBank/DDBJ databases">
        <title>The Genome Sequence of Acinetobacter sp. NIPH 236.</title>
        <authorList>
            <consortium name="The Broad Institute Genome Sequencing Platform"/>
            <consortium name="The Broad Institute Genome Sequencing Center for Infectious Disease"/>
            <person name="Cerqueira G."/>
            <person name="Feldgarden M."/>
            <person name="Courvalin P."/>
            <person name="Perichon B."/>
            <person name="Grillot-Courvalin C."/>
            <person name="Clermont D."/>
            <person name="Rocha E."/>
            <person name="Yoon E.-J."/>
            <person name="Nemec A."/>
            <person name="Walker B."/>
            <person name="Young S.K."/>
            <person name="Zeng Q."/>
            <person name="Gargeya S."/>
            <person name="Fitzgerald M."/>
            <person name="Haas B."/>
            <person name="Abouelleil A."/>
            <person name="Alvarado L."/>
            <person name="Arachchi H.M."/>
            <person name="Berlin A.M."/>
            <person name="Chapman S.B."/>
            <person name="Dewar J."/>
            <person name="Goldberg J."/>
            <person name="Griggs A."/>
            <person name="Gujja S."/>
            <person name="Hansen M."/>
            <person name="Howarth C."/>
            <person name="Imamovic A."/>
            <person name="Larimer J."/>
            <person name="McCowan C."/>
            <person name="Murphy C."/>
            <person name="Neiman D."/>
            <person name="Pearson M."/>
            <person name="Priest M."/>
            <person name="Roberts A."/>
            <person name="Saif S."/>
            <person name="Shea T."/>
            <person name="Sisk P."/>
            <person name="Sykes S."/>
            <person name="Wortman J."/>
            <person name="Nusbaum C."/>
            <person name="Birren B."/>
        </authorList>
    </citation>
    <scope>NUCLEOTIDE SEQUENCE [LARGE SCALE GENOMIC DNA]</scope>
    <source>
        <strain evidence="6">NIPH 236</strain>
    </source>
</reference>
<protein>
    <recommendedName>
        <fullName evidence="1">diguanylate cyclase</fullName>
        <ecNumber evidence="1">2.7.7.65</ecNumber>
    </recommendedName>
</protein>
<feature type="transmembrane region" description="Helical" evidence="3">
    <location>
        <begin position="28"/>
        <end position="48"/>
    </location>
</feature>
<dbReference type="SUPFAM" id="SSF55073">
    <property type="entry name" value="Nucleotide cyclase"/>
    <property type="match status" value="1"/>
</dbReference>
<dbReference type="InterPro" id="IPR043128">
    <property type="entry name" value="Rev_trsase/Diguanyl_cyclase"/>
</dbReference>
<feature type="transmembrane region" description="Helical" evidence="3">
    <location>
        <begin position="60"/>
        <end position="81"/>
    </location>
</feature>
<dbReference type="SMART" id="SM00267">
    <property type="entry name" value="GGDEF"/>
    <property type="match status" value="1"/>
</dbReference>
<evidence type="ECO:0000256" key="2">
    <source>
        <dbReference type="ARBA" id="ARBA00034247"/>
    </source>
</evidence>
<feature type="transmembrane region" description="Helical" evidence="3">
    <location>
        <begin position="180"/>
        <end position="203"/>
    </location>
</feature>
<evidence type="ECO:0000259" key="4">
    <source>
        <dbReference type="PROSITE" id="PS50887"/>
    </source>
</evidence>
<comment type="caution">
    <text evidence="5">The sequence shown here is derived from an EMBL/GenBank/DDBJ whole genome shotgun (WGS) entry which is preliminary data.</text>
</comment>
<organism evidence="5 6">
    <name type="scientific">Acinetobacter modestus</name>
    <dbReference type="NCBI Taxonomy" id="1776740"/>
    <lineage>
        <taxon>Bacteria</taxon>
        <taxon>Pseudomonadati</taxon>
        <taxon>Pseudomonadota</taxon>
        <taxon>Gammaproteobacteria</taxon>
        <taxon>Moraxellales</taxon>
        <taxon>Moraxellaceae</taxon>
        <taxon>Acinetobacter</taxon>
    </lineage>
</organism>
<feature type="transmembrane region" description="Helical" evidence="3">
    <location>
        <begin position="112"/>
        <end position="132"/>
    </location>
</feature>
<comment type="catalytic activity">
    <reaction evidence="2">
        <text>2 GTP = 3',3'-c-di-GMP + 2 diphosphate</text>
        <dbReference type="Rhea" id="RHEA:24898"/>
        <dbReference type="ChEBI" id="CHEBI:33019"/>
        <dbReference type="ChEBI" id="CHEBI:37565"/>
        <dbReference type="ChEBI" id="CHEBI:58805"/>
        <dbReference type="EC" id="2.7.7.65"/>
    </reaction>
</comment>
<dbReference type="NCBIfam" id="TIGR00254">
    <property type="entry name" value="GGDEF"/>
    <property type="match status" value="1"/>
</dbReference>
<dbReference type="CDD" id="cd01949">
    <property type="entry name" value="GGDEF"/>
    <property type="match status" value="1"/>
</dbReference>
<dbReference type="Gene3D" id="3.30.70.270">
    <property type="match status" value="1"/>
</dbReference>
<sequence>MKYSLPIYISKAFLVILDWDLVKKSQSILLYASFTAVIIYFMQIKYMYHPLANTELLTKFLWLYPSIFVLNAFLILFGFFIKNKPNTHIYYVLFLSVYYPFSLLGLPIGVGLLNILNGIIFMGIAFTALLLFPRFVVYFGLISYVIVYYLLAGLTVAGYLDYAIAYKPYTLMHKDVQNAQIIYSMFYTTLYAAFTITLFDISVERWRRYNSKIQKLSCTDELTSLLNRRGVNQIIDLQMQQAQITHRETSLIMVDIDNFKNINDQYGHHQGDLVLKHVANILRKNLRASDVIGRYGGEEFVILLPFTSIGNAVLVAEVCRKALEQTAVEVKENEMLYIKACFGVSSTAFSGFDYTGLFEQADKALYEAKHNGKNQVRTAFTL</sequence>
<feature type="domain" description="GGDEF" evidence="4">
    <location>
        <begin position="247"/>
        <end position="381"/>
    </location>
</feature>
<evidence type="ECO:0000256" key="3">
    <source>
        <dbReference type="SAM" id="Phobius"/>
    </source>
</evidence>
<dbReference type="PANTHER" id="PTHR45138:SF9">
    <property type="entry name" value="DIGUANYLATE CYCLASE DGCM-RELATED"/>
    <property type="match status" value="1"/>
</dbReference>
<name>A0ABP2TTD9_9GAMM</name>
<evidence type="ECO:0000313" key="6">
    <source>
        <dbReference type="Proteomes" id="UP000013190"/>
    </source>
</evidence>
<dbReference type="Proteomes" id="UP000013190">
    <property type="component" value="Unassembled WGS sequence"/>
</dbReference>
<accession>A0ABP2TTD9</accession>
<dbReference type="EMBL" id="APOJ01000032">
    <property type="protein sequence ID" value="ENU25590.1"/>
    <property type="molecule type" value="Genomic_DNA"/>
</dbReference>
<dbReference type="InterPro" id="IPR050469">
    <property type="entry name" value="Diguanylate_Cyclase"/>
</dbReference>
<evidence type="ECO:0000256" key="1">
    <source>
        <dbReference type="ARBA" id="ARBA00012528"/>
    </source>
</evidence>
<dbReference type="PANTHER" id="PTHR45138">
    <property type="entry name" value="REGULATORY COMPONENTS OF SENSORY TRANSDUCTION SYSTEM"/>
    <property type="match status" value="1"/>
</dbReference>
<reference evidence="5 6" key="2">
    <citation type="journal article" date="2016" name="Int. J. Syst. Evol. Microbiol.">
        <title>Taxonomy of haemolytic and/or proteolytic strains of the genus Acinetobacter with the proposal of Acinetobacter courvalinii sp. nov. (genomic species 14 sensu Bouvet &amp; Jeanjean), Acinetobacter dispersus sp. nov. (genomic species 17), Acinetobacter modestus sp. nov., Acinetobacter proteolyticus sp. nov. and Acinetobacter vivianii sp. nov.</title>
        <authorList>
            <person name="Nemec A."/>
            <person name="Radolfova-Krizova L."/>
            <person name="Maixnerova M."/>
            <person name="Vrestiakova E."/>
            <person name="Jezek P."/>
            <person name="Sedo O."/>
        </authorList>
    </citation>
    <scope>NUCLEOTIDE SEQUENCE [LARGE SCALE GENOMIC DNA]</scope>
    <source>
        <strain evidence="5 6">NIPH 236</strain>
    </source>
</reference>
<keyword evidence="3" id="KW-1133">Transmembrane helix</keyword>
<dbReference type="PROSITE" id="PS50887">
    <property type="entry name" value="GGDEF"/>
    <property type="match status" value="1"/>
</dbReference>
<gene>
    <name evidence="5" type="ORF">F992_03334</name>
</gene>
<evidence type="ECO:0000313" key="5">
    <source>
        <dbReference type="EMBL" id="ENU25590.1"/>
    </source>
</evidence>
<proteinExistence type="predicted"/>
<keyword evidence="6" id="KW-1185">Reference proteome</keyword>
<keyword evidence="3" id="KW-0812">Transmembrane</keyword>
<feature type="transmembrane region" description="Helical" evidence="3">
    <location>
        <begin position="139"/>
        <end position="160"/>
    </location>
</feature>
<dbReference type="InterPro" id="IPR000160">
    <property type="entry name" value="GGDEF_dom"/>
</dbReference>